<protein>
    <submittedName>
        <fullName evidence="2">Uncharacterized protein</fullName>
    </submittedName>
</protein>
<sequence length="48" mass="4918">MSSNSKSAIVTGGLRGIDAATRHGGLARSARTVARPTPSLESQISFCT</sequence>
<accession>A0A4R6Z955</accession>
<comment type="caution">
    <text evidence="2">The sequence shown here is derived from an EMBL/GenBank/DDBJ whole genome shotgun (WGS) entry which is preliminary data.</text>
</comment>
<gene>
    <name evidence="2" type="ORF">DFR29_10140</name>
</gene>
<proteinExistence type="predicted"/>
<name>A0A4R6Z955_9GAMM</name>
<feature type="region of interest" description="Disordered" evidence="1">
    <location>
        <begin position="20"/>
        <end position="48"/>
    </location>
</feature>
<keyword evidence="3" id="KW-1185">Reference proteome</keyword>
<organism evidence="2 3">
    <name type="scientific">Tahibacter aquaticus</name>
    <dbReference type="NCBI Taxonomy" id="520092"/>
    <lineage>
        <taxon>Bacteria</taxon>
        <taxon>Pseudomonadati</taxon>
        <taxon>Pseudomonadota</taxon>
        <taxon>Gammaproteobacteria</taxon>
        <taxon>Lysobacterales</taxon>
        <taxon>Rhodanobacteraceae</taxon>
        <taxon>Tahibacter</taxon>
    </lineage>
</organism>
<dbReference type="Proteomes" id="UP000295293">
    <property type="component" value="Unassembled WGS sequence"/>
</dbReference>
<dbReference type="AlphaFoldDB" id="A0A4R6Z955"/>
<reference evidence="2 3" key="1">
    <citation type="submission" date="2019-03" db="EMBL/GenBank/DDBJ databases">
        <title>Genomic Encyclopedia of Type Strains, Phase IV (KMG-IV): sequencing the most valuable type-strain genomes for metagenomic binning, comparative biology and taxonomic classification.</title>
        <authorList>
            <person name="Goeker M."/>
        </authorList>
    </citation>
    <scope>NUCLEOTIDE SEQUENCE [LARGE SCALE GENOMIC DNA]</scope>
    <source>
        <strain evidence="2 3">DSM 21667</strain>
    </source>
</reference>
<evidence type="ECO:0000313" key="2">
    <source>
        <dbReference type="EMBL" id="TDR48420.1"/>
    </source>
</evidence>
<feature type="compositionally biased region" description="Polar residues" evidence="1">
    <location>
        <begin position="39"/>
        <end position="48"/>
    </location>
</feature>
<evidence type="ECO:0000313" key="3">
    <source>
        <dbReference type="Proteomes" id="UP000295293"/>
    </source>
</evidence>
<dbReference type="EMBL" id="SNZH01000001">
    <property type="protein sequence ID" value="TDR48420.1"/>
    <property type="molecule type" value="Genomic_DNA"/>
</dbReference>
<evidence type="ECO:0000256" key="1">
    <source>
        <dbReference type="SAM" id="MobiDB-lite"/>
    </source>
</evidence>